<comment type="similarity">
    <text evidence="1">Belongs to the short-chain dehydrogenases/reductases (SDR) family.</text>
</comment>
<evidence type="ECO:0000256" key="1">
    <source>
        <dbReference type="RuleBase" id="RU000363"/>
    </source>
</evidence>
<comment type="caution">
    <text evidence="3">The sequence shown here is derived from an EMBL/GenBank/DDBJ whole genome shotgun (WGS) entry which is preliminary data.</text>
</comment>
<dbReference type="AlphaFoldDB" id="A0A9Q0YMY6"/>
<dbReference type="PRINTS" id="PR00081">
    <property type="entry name" value="GDHRDH"/>
</dbReference>
<dbReference type="SUPFAM" id="SSF51735">
    <property type="entry name" value="NAD(P)-binding Rossmann-fold domains"/>
    <property type="match status" value="1"/>
</dbReference>
<dbReference type="InterPro" id="IPR036291">
    <property type="entry name" value="NAD(P)-bd_dom_sf"/>
</dbReference>
<keyword evidence="2" id="KW-0732">Signal</keyword>
<dbReference type="EMBL" id="JAIZAY010000020">
    <property type="protein sequence ID" value="KAJ8023142.1"/>
    <property type="molecule type" value="Genomic_DNA"/>
</dbReference>
<reference evidence="3" key="1">
    <citation type="submission" date="2021-10" db="EMBL/GenBank/DDBJ databases">
        <title>Tropical sea cucumber genome reveals ecological adaptation and Cuvierian tubules defense mechanism.</title>
        <authorList>
            <person name="Chen T."/>
        </authorList>
    </citation>
    <scope>NUCLEOTIDE SEQUENCE</scope>
    <source>
        <strain evidence="3">Nanhai2018</strain>
        <tissue evidence="3">Muscle</tissue>
    </source>
</reference>
<name>A0A9Q0YMY6_HOLLE</name>
<dbReference type="Proteomes" id="UP001152320">
    <property type="component" value="Chromosome 20"/>
</dbReference>
<dbReference type="GO" id="GO:0016491">
    <property type="term" value="F:oxidoreductase activity"/>
    <property type="evidence" value="ECO:0007669"/>
    <property type="project" value="TreeGrafter"/>
</dbReference>
<dbReference type="PANTHER" id="PTHR43313">
    <property type="entry name" value="SHORT-CHAIN DEHYDROGENASE/REDUCTASE FAMILY 9C"/>
    <property type="match status" value="1"/>
</dbReference>
<feature type="signal peptide" evidence="2">
    <location>
        <begin position="1"/>
        <end position="26"/>
    </location>
</feature>
<organism evidence="3 4">
    <name type="scientific">Holothuria leucospilota</name>
    <name type="common">Black long sea cucumber</name>
    <name type="synonym">Mertensiothuria leucospilota</name>
    <dbReference type="NCBI Taxonomy" id="206669"/>
    <lineage>
        <taxon>Eukaryota</taxon>
        <taxon>Metazoa</taxon>
        <taxon>Echinodermata</taxon>
        <taxon>Eleutherozoa</taxon>
        <taxon>Echinozoa</taxon>
        <taxon>Holothuroidea</taxon>
        <taxon>Aspidochirotacea</taxon>
        <taxon>Aspidochirotida</taxon>
        <taxon>Holothuriidae</taxon>
        <taxon>Holothuria</taxon>
    </lineage>
</organism>
<sequence length="329" mass="36854">MPCLMYVVYAVLALCLTKLLEWLIRSVPISQLQKKYIVITGCDSGFGNLLAKKLDQKGVHVIACCYTPEGLNELEKNTSDKLRTLHLDVTSHESVEDCYQAVKKILPSDTGLWGLVNNAGVGSFCGPLDWGDVQSYTKVIKVNLLGVVDMTLTFLPLIYKAGGRVVNISSSYGRTAVISAGYSEAKFGVESFTDSLRMHFISIGSPCKVSVLNPAHFITGMTYQGGTYRNHLMERYSRLRPEVKAFYPSDWKAYIDKVAGENEKFLTTVLSSQLDPVVDAYIHALTSRWPKKRYTIGWDAYLIWVPFSYLPSCLTDRVICHLMNSGRRF</sequence>
<feature type="chain" id="PRO_5040161076" evidence="2">
    <location>
        <begin position="27"/>
        <end position="329"/>
    </location>
</feature>
<evidence type="ECO:0000313" key="4">
    <source>
        <dbReference type="Proteomes" id="UP001152320"/>
    </source>
</evidence>
<dbReference type="Gene3D" id="3.40.50.720">
    <property type="entry name" value="NAD(P)-binding Rossmann-like Domain"/>
    <property type="match status" value="1"/>
</dbReference>
<evidence type="ECO:0000256" key="2">
    <source>
        <dbReference type="SAM" id="SignalP"/>
    </source>
</evidence>
<dbReference type="PRINTS" id="PR00080">
    <property type="entry name" value="SDRFAMILY"/>
</dbReference>
<accession>A0A9Q0YMY6</accession>
<keyword evidence="4" id="KW-1185">Reference proteome</keyword>
<evidence type="ECO:0000313" key="3">
    <source>
        <dbReference type="EMBL" id="KAJ8023142.1"/>
    </source>
</evidence>
<dbReference type="InterPro" id="IPR002347">
    <property type="entry name" value="SDR_fam"/>
</dbReference>
<dbReference type="Pfam" id="PF00106">
    <property type="entry name" value="adh_short"/>
    <property type="match status" value="1"/>
</dbReference>
<proteinExistence type="inferred from homology"/>
<protein>
    <submittedName>
        <fullName evidence="3">Retinol dehydrogenase 7</fullName>
    </submittedName>
</protein>
<dbReference type="GO" id="GO:0008202">
    <property type="term" value="P:steroid metabolic process"/>
    <property type="evidence" value="ECO:0007669"/>
    <property type="project" value="TreeGrafter"/>
</dbReference>
<dbReference type="PANTHER" id="PTHR43313:SF50">
    <property type="entry name" value="GH26015P"/>
    <property type="match status" value="1"/>
</dbReference>
<dbReference type="OrthoDB" id="5296at2759"/>
<gene>
    <name evidence="3" type="ORF">HOLleu_38240</name>
</gene>